<gene>
    <name evidence="3" type="ORF">F511_23763</name>
</gene>
<dbReference type="EMBL" id="KQ986752">
    <property type="protein sequence ID" value="KZV58510.1"/>
    <property type="molecule type" value="Genomic_DNA"/>
</dbReference>
<keyword evidence="2" id="KW-0472">Membrane</keyword>
<feature type="region of interest" description="Disordered" evidence="1">
    <location>
        <begin position="126"/>
        <end position="145"/>
    </location>
</feature>
<keyword evidence="2" id="KW-0812">Transmembrane</keyword>
<sequence length="145" mass="15950">MNPAEERFSARFLKRCRCVCCDQQLVDRVGVFLLVDQQMSRSTRVNFPVARGGYVVVYSVIVLSLRYGFELILRRGYGLEELLQGRAVIPHSYLPAGIVATMRRVVNYHSAWARQQQVELFDASGNPGSTAGRGFNPAGGAPGGG</sequence>
<accession>A0A2Z7DFZ1</accession>
<evidence type="ECO:0000256" key="2">
    <source>
        <dbReference type="SAM" id="Phobius"/>
    </source>
</evidence>
<name>A0A2Z7DFZ1_9LAMI</name>
<keyword evidence="2" id="KW-1133">Transmembrane helix</keyword>
<feature type="transmembrane region" description="Helical" evidence="2">
    <location>
        <begin position="49"/>
        <end position="69"/>
    </location>
</feature>
<evidence type="ECO:0000256" key="1">
    <source>
        <dbReference type="SAM" id="MobiDB-lite"/>
    </source>
</evidence>
<keyword evidence="4" id="KW-1185">Reference proteome</keyword>
<evidence type="ECO:0000313" key="3">
    <source>
        <dbReference type="EMBL" id="KZV58510.1"/>
    </source>
</evidence>
<reference evidence="3 4" key="1">
    <citation type="journal article" date="2015" name="Proc. Natl. Acad. Sci. U.S.A.">
        <title>The resurrection genome of Boea hygrometrica: A blueprint for survival of dehydration.</title>
        <authorList>
            <person name="Xiao L."/>
            <person name="Yang G."/>
            <person name="Zhang L."/>
            <person name="Yang X."/>
            <person name="Zhao S."/>
            <person name="Ji Z."/>
            <person name="Zhou Q."/>
            <person name="Hu M."/>
            <person name="Wang Y."/>
            <person name="Chen M."/>
            <person name="Xu Y."/>
            <person name="Jin H."/>
            <person name="Xiao X."/>
            <person name="Hu G."/>
            <person name="Bao F."/>
            <person name="Hu Y."/>
            <person name="Wan P."/>
            <person name="Li L."/>
            <person name="Deng X."/>
            <person name="Kuang T."/>
            <person name="Xiang C."/>
            <person name="Zhu J.K."/>
            <person name="Oliver M.J."/>
            <person name="He Y."/>
        </authorList>
    </citation>
    <scope>NUCLEOTIDE SEQUENCE [LARGE SCALE GENOMIC DNA]</scope>
    <source>
        <strain evidence="4">cv. XS01</strain>
    </source>
</reference>
<protein>
    <submittedName>
        <fullName evidence="3">Uncharacterized protein</fullName>
    </submittedName>
</protein>
<dbReference type="Proteomes" id="UP000250235">
    <property type="component" value="Unassembled WGS sequence"/>
</dbReference>
<evidence type="ECO:0000313" key="4">
    <source>
        <dbReference type="Proteomes" id="UP000250235"/>
    </source>
</evidence>
<proteinExistence type="predicted"/>
<organism evidence="3 4">
    <name type="scientific">Dorcoceras hygrometricum</name>
    <dbReference type="NCBI Taxonomy" id="472368"/>
    <lineage>
        <taxon>Eukaryota</taxon>
        <taxon>Viridiplantae</taxon>
        <taxon>Streptophyta</taxon>
        <taxon>Embryophyta</taxon>
        <taxon>Tracheophyta</taxon>
        <taxon>Spermatophyta</taxon>
        <taxon>Magnoliopsida</taxon>
        <taxon>eudicotyledons</taxon>
        <taxon>Gunneridae</taxon>
        <taxon>Pentapetalae</taxon>
        <taxon>asterids</taxon>
        <taxon>lamiids</taxon>
        <taxon>Lamiales</taxon>
        <taxon>Gesneriaceae</taxon>
        <taxon>Didymocarpoideae</taxon>
        <taxon>Trichosporeae</taxon>
        <taxon>Loxocarpinae</taxon>
        <taxon>Dorcoceras</taxon>
    </lineage>
</organism>
<dbReference type="AlphaFoldDB" id="A0A2Z7DFZ1"/>